<keyword evidence="3" id="KW-0238">DNA-binding</keyword>
<keyword evidence="8" id="KW-1185">Reference proteome</keyword>
<evidence type="ECO:0000313" key="7">
    <source>
        <dbReference type="EMBL" id="WFD00955.1"/>
    </source>
</evidence>
<dbReference type="PANTHER" id="PTHR31845">
    <property type="entry name" value="FINGER DOMAIN PROTEIN, PUTATIVE-RELATED"/>
    <property type="match status" value="1"/>
</dbReference>
<organism evidence="7 8">
    <name type="scientific">Malassezia yamatoensis</name>
    <dbReference type="NCBI Taxonomy" id="253288"/>
    <lineage>
        <taxon>Eukaryota</taxon>
        <taxon>Fungi</taxon>
        <taxon>Dikarya</taxon>
        <taxon>Basidiomycota</taxon>
        <taxon>Ustilaginomycotina</taxon>
        <taxon>Malasseziomycetes</taxon>
        <taxon>Malasseziales</taxon>
        <taxon>Malasseziaceae</taxon>
        <taxon>Malassezia</taxon>
    </lineage>
</organism>
<dbReference type="AlphaFoldDB" id="A0AAJ5YV56"/>
<gene>
    <name evidence="7" type="ORF">MYAM1_003711</name>
</gene>
<evidence type="ECO:0000256" key="2">
    <source>
        <dbReference type="ARBA" id="ARBA00023015"/>
    </source>
</evidence>
<feature type="compositionally biased region" description="Polar residues" evidence="6">
    <location>
        <begin position="300"/>
        <end position="327"/>
    </location>
</feature>
<keyword evidence="5" id="KW-0539">Nucleus</keyword>
<dbReference type="PANTHER" id="PTHR31845:SF17">
    <property type="entry name" value="ZN(II)2CYS6 TRANSCRIPTION FACTOR (EUROFUNG)"/>
    <property type="match status" value="1"/>
</dbReference>
<evidence type="ECO:0008006" key="9">
    <source>
        <dbReference type="Google" id="ProtNLM"/>
    </source>
</evidence>
<feature type="region of interest" description="Disordered" evidence="6">
    <location>
        <begin position="273"/>
        <end position="334"/>
    </location>
</feature>
<name>A0AAJ5YV56_9BASI</name>
<feature type="compositionally biased region" description="Polar residues" evidence="6">
    <location>
        <begin position="275"/>
        <end position="288"/>
    </location>
</feature>
<keyword evidence="2" id="KW-0805">Transcription regulation</keyword>
<evidence type="ECO:0000256" key="4">
    <source>
        <dbReference type="ARBA" id="ARBA00023163"/>
    </source>
</evidence>
<reference evidence="7 8" key="1">
    <citation type="submission" date="2023-03" db="EMBL/GenBank/DDBJ databases">
        <title>Mating type loci evolution in Malassezia.</title>
        <authorList>
            <person name="Coelho M.A."/>
        </authorList>
    </citation>
    <scope>NUCLEOTIDE SEQUENCE [LARGE SCALE GENOMIC DNA]</scope>
    <source>
        <strain evidence="7 8">CBS 9725</strain>
    </source>
</reference>
<dbReference type="InterPro" id="IPR051089">
    <property type="entry name" value="prtT"/>
</dbReference>
<evidence type="ECO:0000256" key="6">
    <source>
        <dbReference type="SAM" id="MobiDB-lite"/>
    </source>
</evidence>
<evidence type="ECO:0000313" key="8">
    <source>
        <dbReference type="Proteomes" id="UP001219567"/>
    </source>
</evidence>
<dbReference type="GO" id="GO:0000981">
    <property type="term" value="F:DNA-binding transcription factor activity, RNA polymerase II-specific"/>
    <property type="evidence" value="ECO:0007669"/>
    <property type="project" value="TreeGrafter"/>
</dbReference>
<protein>
    <recommendedName>
        <fullName evidence="9">Transcription factor domain-containing protein</fullName>
    </recommendedName>
</protein>
<sequence>MTRQHEGIRRAIEWLNECPWANNQGDTRLVALVNMWEILHDAIDEIGSDSRTPLDELGLAYHARFQAKIEVWHNTWSLEFSNPNTYERCELDRQRLYAELFLHSLAFRADQGTLPILFPAQVTYQLAGKSSSVFQHVCFQADQRRIIAENAIRSSHAILELLANSKAPVSKLVGQTSYSHTMTTFAIVLLMKALKQFGDQAEQCHLRGSDLRSVLRSIDPAFQALVAGAECVADENILVSISTATKQSIDQLYNTIPSERQDLRSRQTHGYDNASVFNTHHSSRSSPFMASYPAPDLNTHKGQSLPSFPIHSSAQDQQMQGQRSQATPLDGLNRESPFLSLGSLDGFDLLSGQIPLSGIGLFQDTALDTDFDISGATSMADTHPM</sequence>
<evidence type="ECO:0000256" key="3">
    <source>
        <dbReference type="ARBA" id="ARBA00023125"/>
    </source>
</evidence>
<accession>A0AAJ5YV56</accession>
<dbReference type="GO" id="GO:0005634">
    <property type="term" value="C:nucleus"/>
    <property type="evidence" value="ECO:0007669"/>
    <property type="project" value="UniProtKB-SubCell"/>
</dbReference>
<evidence type="ECO:0000256" key="1">
    <source>
        <dbReference type="ARBA" id="ARBA00004123"/>
    </source>
</evidence>
<dbReference type="EMBL" id="CP119949">
    <property type="protein sequence ID" value="WFD00955.1"/>
    <property type="molecule type" value="Genomic_DNA"/>
</dbReference>
<dbReference type="Proteomes" id="UP001219567">
    <property type="component" value="Chromosome 7"/>
</dbReference>
<evidence type="ECO:0000256" key="5">
    <source>
        <dbReference type="ARBA" id="ARBA00023242"/>
    </source>
</evidence>
<proteinExistence type="predicted"/>
<dbReference type="GO" id="GO:0000976">
    <property type="term" value="F:transcription cis-regulatory region binding"/>
    <property type="evidence" value="ECO:0007669"/>
    <property type="project" value="TreeGrafter"/>
</dbReference>
<keyword evidence="4" id="KW-0804">Transcription</keyword>
<comment type="subcellular location">
    <subcellularLocation>
        <location evidence="1">Nucleus</location>
    </subcellularLocation>
</comment>